<name>A0AAE1DKM9_9GAST</name>
<organism evidence="6 7">
    <name type="scientific">Elysia crispata</name>
    <name type="common">lettuce slug</name>
    <dbReference type="NCBI Taxonomy" id="231223"/>
    <lineage>
        <taxon>Eukaryota</taxon>
        <taxon>Metazoa</taxon>
        <taxon>Spiralia</taxon>
        <taxon>Lophotrochozoa</taxon>
        <taxon>Mollusca</taxon>
        <taxon>Gastropoda</taxon>
        <taxon>Heterobranchia</taxon>
        <taxon>Euthyneura</taxon>
        <taxon>Panpulmonata</taxon>
        <taxon>Sacoglossa</taxon>
        <taxon>Placobranchoidea</taxon>
        <taxon>Plakobranchidae</taxon>
        <taxon>Elysia</taxon>
    </lineage>
</organism>
<dbReference type="InterPro" id="IPR006709">
    <property type="entry name" value="SSU_processome_Utp14"/>
</dbReference>
<evidence type="ECO:0000256" key="2">
    <source>
        <dbReference type="ARBA" id="ARBA00007774"/>
    </source>
</evidence>
<dbReference type="GO" id="GO:0032040">
    <property type="term" value="C:small-subunit processome"/>
    <property type="evidence" value="ECO:0007669"/>
    <property type="project" value="InterPro"/>
</dbReference>
<feature type="region of interest" description="Disordered" evidence="5">
    <location>
        <begin position="310"/>
        <end position="331"/>
    </location>
</feature>
<keyword evidence="3" id="KW-0597">Phosphoprotein</keyword>
<sequence>MSTTGNPSNMANYKTTINMETYDGEATEDIAVDEVAHEKLLNSLFAMDGKKRVMNSVRGISSQSGNLDLFVHSKHDKGKIKPQDLKLKARNSSSSLKKPMSSMETDQIKRLIARETMKTEMTMWEPIVQEIRAAPQMIFSNQPHGVEMRNVSRPMGFMPRTSLEKELFSALGRNEEVLNPNKELTNAEEKALKVMSVKDAMAKREELMKHQELLSRVQIKAKRVKKIKSKRYRKILRKEKEGAQRKELEKLQQTDPEAFVERFEQLNKNRMEERLTLKHRGGGKFARLHKVYSKFDDTTKEAMQEMLQRSRELTKKTENDSNSEDEEEVQVVSEKNAIVLSSIDSEDESGKKKTYHRNSQLETLNTVNRKAGGWLDGSKSTSVYADKQLGSQVSQFVDHGEKAVVSQAVLSSRAREKLKNQKSKTDYSTAHDVPEVEEINSEKGPETKRKFDLCDMEITGDEVTGSDIKKEGQKQHRKKKRVTDENIDEDIGAQNLKETKKKAVKELSAEIPFEPKAYEEETNERHDSLIVTMEELFQDEDVVEQFAIEKSTAEAKVGLKFKDSSLPGWGSWSGADFKGEKPLTKKQRRAKTNQFEKSEQKIKQPHVWLNPKRDDSVRKFQPKTVPFPYSSLQQYEASLRQPVSRDFVRETAFKLLTKPEVITKLGHVIKPIGKEDVFKRKISRQDFSMKSGTQKV</sequence>
<comment type="caution">
    <text evidence="6">The sequence shown here is derived from an EMBL/GenBank/DDBJ whole genome shotgun (WGS) entry which is preliminary data.</text>
</comment>
<keyword evidence="4" id="KW-0539">Nucleus</keyword>
<feature type="compositionally biased region" description="Basic and acidic residues" evidence="5">
    <location>
        <begin position="310"/>
        <end position="319"/>
    </location>
</feature>
<dbReference type="GO" id="GO:0006364">
    <property type="term" value="P:rRNA processing"/>
    <property type="evidence" value="ECO:0007669"/>
    <property type="project" value="InterPro"/>
</dbReference>
<keyword evidence="7" id="KW-1185">Reference proteome</keyword>
<comment type="similarity">
    <text evidence="2">Belongs to the UTP14 family.</text>
</comment>
<comment type="subcellular location">
    <subcellularLocation>
        <location evidence="1">Nucleus</location>
        <location evidence="1">Nucleolus</location>
    </subcellularLocation>
</comment>
<evidence type="ECO:0000256" key="1">
    <source>
        <dbReference type="ARBA" id="ARBA00004604"/>
    </source>
</evidence>
<protein>
    <recommendedName>
        <fullName evidence="8">U3 small nucleolar RNA-associated protein 14</fullName>
    </recommendedName>
</protein>
<evidence type="ECO:0008006" key="8">
    <source>
        <dbReference type="Google" id="ProtNLM"/>
    </source>
</evidence>
<evidence type="ECO:0000313" key="7">
    <source>
        <dbReference type="Proteomes" id="UP001283361"/>
    </source>
</evidence>
<dbReference type="Pfam" id="PF04615">
    <property type="entry name" value="Utp14"/>
    <property type="match status" value="1"/>
</dbReference>
<gene>
    <name evidence="6" type="ORF">RRG08_056744</name>
</gene>
<evidence type="ECO:0000256" key="3">
    <source>
        <dbReference type="ARBA" id="ARBA00022553"/>
    </source>
</evidence>
<reference evidence="6" key="1">
    <citation type="journal article" date="2023" name="G3 (Bethesda)">
        <title>A reference genome for the long-term kleptoplast-retaining sea slug Elysia crispata morphotype clarki.</title>
        <authorList>
            <person name="Eastman K.E."/>
            <person name="Pendleton A.L."/>
            <person name="Shaikh M.A."/>
            <person name="Suttiyut T."/>
            <person name="Ogas R."/>
            <person name="Tomko P."/>
            <person name="Gavelis G."/>
            <person name="Widhalm J.R."/>
            <person name="Wisecaver J.H."/>
        </authorList>
    </citation>
    <scope>NUCLEOTIDE SEQUENCE</scope>
    <source>
        <strain evidence="6">ECLA1</strain>
    </source>
</reference>
<dbReference type="PANTHER" id="PTHR14150:SF12">
    <property type="entry name" value="U3 SMALL NUCLEOLAR RNA-ASSOCIATED PROTEIN 14 HOMOLOG A"/>
    <property type="match status" value="1"/>
</dbReference>
<feature type="region of interest" description="Disordered" evidence="5">
    <location>
        <begin position="467"/>
        <end position="494"/>
    </location>
</feature>
<accession>A0AAE1DKM9</accession>
<dbReference type="Proteomes" id="UP001283361">
    <property type="component" value="Unassembled WGS sequence"/>
</dbReference>
<dbReference type="AlphaFoldDB" id="A0AAE1DKM9"/>
<dbReference type="EMBL" id="JAWDGP010003471">
    <property type="protein sequence ID" value="KAK3773972.1"/>
    <property type="molecule type" value="Genomic_DNA"/>
</dbReference>
<evidence type="ECO:0000313" key="6">
    <source>
        <dbReference type="EMBL" id="KAK3773972.1"/>
    </source>
</evidence>
<proteinExistence type="inferred from homology"/>
<evidence type="ECO:0000256" key="4">
    <source>
        <dbReference type="ARBA" id="ARBA00023242"/>
    </source>
</evidence>
<dbReference type="PANTHER" id="PTHR14150">
    <property type="entry name" value="U3 SMALL NUCLEOLAR RNA-ASSOCIATED PROTEIN 14"/>
    <property type="match status" value="1"/>
</dbReference>
<evidence type="ECO:0000256" key="5">
    <source>
        <dbReference type="SAM" id="MobiDB-lite"/>
    </source>
</evidence>